<dbReference type="EMBL" id="JADEXN010000149">
    <property type="protein sequence ID" value="MBE9041083.1"/>
    <property type="molecule type" value="Genomic_DNA"/>
</dbReference>
<evidence type="ECO:0000313" key="2">
    <source>
        <dbReference type="EMBL" id="MBE9041083.1"/>
    </source>
</evidence>
<evidence type="ECO:0000256" key="1">
    <source>
        <dbReference type="SAM" id="MobiDB-lite"/>
    </source>
</evidence>
<name>A0A928VZJ1_9CYAN</name>
<sequence>MFFDELQPIFQELTREPIAFLGGFFSGTFQLNLGEDPVKSWLDEQAGSSSSSSTSSGSPNLNNGRSNGPQTISID</sequence>
<accession>A0A928VZJ1</accession>
<gene>
    <name evidence="2" type="ORF">IQ235_09865</name>
</gene>
<feature type="region of interest" description="Disordered" evidence="1">
    <location>
        <begin position="42"/>
        <end position="75"/>
    </location>
</feature>
<dbReference type="RefSeq" id="WP_264321313.1">
    <property type="nucleotide sequence ID" value="NZ_JADEXN010000149.1"/>
</dbReference>
<dbReference type="PANTHER" id="PTHR35996">
    <property type="entry name" value="OSJNBA0038O10.25 PROTEIN"/>
    <property type="match status" value="1"/>
</dbReference>
<comment type="caution">
    <text evidence="2">The sequence shown here is derived from an EMBL/GenBank/DDBJ whole genome shotgun (WGS) entry which is preliminary data.</text>
</comment>
<proteinExistence type="predicted"/>
<organism evidence="2 3">
    <name type="scientific">Zarconia navalis LEGE 11467</name>
    <dbReference type="NCBI Taxonomy" id="1828826"/>
    <lineage>
        <taxon>Bacteria</taxon>
        <taxon>Bacillati</taxon>
        <taxon>Cyanobacteriota</taxon>
        <taxon>Cyanophyceae</taxon>
        <taxon>Oscillatoriophycideae</taxon>
        <taxon>Oscillatoriales</taxon>
        <taxon>Oscillatoriales incertae sedis</taxon>
        <taxon>Zarconia</taxon>
        <taxon>Zarconia navalis</taxon>
    </lineage>
</organism>
<keyword evidence="3" id="KW-1185">Reference proteome</keyword>
<dbReference type="Proteomes" id="UP000621799">
    <property type="component" value="Unassembled WGS sequence"/>
</dbReference>
<feature type="compositionally biased region" description="Low complexity" evidence="1">
    <location>
        <begin position="47"/>
        <end position="58"/>
    </location>
</feature>
<feature type="compositionally biased region" description="Polar residues" evidence="1">
    <location>
        <begin position="59"/>
        <end position="75"/>
    </location>
</feature>
<reference evidence="2" key="1">
    <citation type="submission" date="2020-10" db="EMBL/GenBank/DDBJ databases">
        <authorList>
            <person name="Castelo-Branco R."/>
            <person name="Eusebio N."/>
            <person name="Adriana R."/>
            <person name="Vieira A."/>
            <person name="Brugerolle De Fraissinette N."/>
            <person name="Rezende De Castro R."/>
            <person name="Schneider M.P."/>
            <person name="Vasconcelos V."/>
            <person name="Leao P.N."/>
        </authorList>
    </citation>
    <scope>NUCLEOTIDE SEQUENCE</scope>
    <source>
        <strain evidence="2">LEGE 11467</strain>
    </source>
</reference>
<dbReference type="PANTHER" id="PTHR35996:SF1">
    <property type="entry name" value="OS04G0528100 PROTEIN"/>
    <property type="match status" value="1"/>
</dbReference>
<dbReference type="Pfam" id="PF26369">
    <property type="entry name" value="UPF0426"/>
    <property type="match status" value="1"/>
</dbReference>
<evidence type="ECO:0000313" key="3">
    <source>
        <dbReference type="Proteomes" id="UP000621799"/>
    </source>
</evidence>
<dbReference type="InterPro" id="IPR040278">
    <property type="entry name" value="UPF0426"/>
</dbReference>
<protein>
    <submittedName>
        <fullName evidence="2">Uncharacterized protein</fullName>
    </submittedName>
</protein>
<dbReference type="AlphaFoldDB" id="A0A928VZJ1"/>